<comment type="similarity">
    <text evidence="1 4">Belongs to the type-B carboxylesterase/lipase family.</text>
</comment>
<comment type="caution">
    <text evidence="6">The sequence shown here is derived from an EMBL/GenBank/DDBJ whole genome shotgun (WGS) entry which is preliminary data.</text>
</comment>
<protein>
    <recommendedName>
        <fullName evidence="4">Carboxylic ester hydrolase</fullName>
        <ecNumber evidence="4">3.1.1.-</ecNumber>
    </recommendedName>
</protein>
<evidence type="ECO:0000313" key="6">
    <source>
        <dbReference type="EMBL" id="MCQ4081691.1"/>
    </source>
</evidence>
<dbReference type="InterPro" id="IPR002168">
    <property type="entry name" value="Lipase_GDXG_HIS_AS"/>
</dbReference>
<accession>A0ABT1PVK1</accession>
<dbReference type="EC" id="3.1.1.-" evidence="4"/>
<gene>
    <name evidence="6" type="ORF">NGB36_14005</name>
</gene>
<dbReference type="Pfam" id="PF00135">
    <property type="entry name" value="COesterase"/>
    <property type="match status" value="1"/>
</dbReference>
<evidence type="ECO:0000256" key="2">
    <source>
        <dbReference type="ARBA" id="ARBA00010515"/>
    </source>
</evidence>
<keyword evidence="3 4" id="KW-0378">Hydrolase</keyword>
<dbReference type="PROSITE" id="PS01173">
    <property type="entry name" value="LIPASE_GDXG_HIS"/>
    <property type="match status" value="1"/>
</dbReference>
<evidence type="ECO:0000256" key="1">
    <source>
        <dbReference type="ARBA" id="ARBA00005964"/>
    </source>
</evidence>
<dbReference type="EMBL" id="JANFNG010000009">
    <property type="protein sequence ID" value="MCQ4081691.1"/>
    <property type="molecule type" value="Genomic_DNA"/>
</dbReference>
<organism evidence="6 7">
    <name type="scientific">Streptomyces humicola</name>
    <dbReference type="NCBI Taxonomy" id="2953240"/>
    <lineage>
        <taxon>Bacteria</taxon>
        <taxon>Bacillati</taxon>
        <taxon>Actinomycetota</taxon>
        <taxon>Actinomycetes</taxon>
        <taxon>Kitasatosporales</taxon>
        <taxon>Streptomycetaceae</taxon>
        <taxon>Streptomyces</taxon>
    </lineage>
</organism>
<dbReference type="InterPro" id="IPR019826">
    <property type="entry name" value="Carboxylesterase_B_AS"/>
</dbReference>
<dbReference type="PROSITE" id="PS00122">
    <property type="entry name" value="CARBOXYLESTERASE_B_1"/>
    <property type="match status" value="1"/>
</dbReference>
<dbReference type="PANTHER" id="PTHR11559">
    <property type="entry name" value="CARBOXYLESTERASE"/>
    <property type="match status" value="1"/>
</dbReference>
<dbReference type="Proteomes" id="UP001057702">
    <property type="component" value="Unassembled WGS sequence"/>
</dbReference>
<dbReference type="Gene3D" id="3.40.50.1820">
    <property type="entry name" value="alpha/beta hydrolase"/>
    <property type="match status" value="1"/>
</dbReference>
<proteinExistence type="inferred from homology"/>
<dbReference type="InterPro" id="IPR050309">
    <property type="entry name" value="Type-B_Carboxylest/Lipase"/>
</dbReference>
<dbReference type="InterPro" id="IPR002018">
    <property type="entry name" value="CarbesteraseB"/>
</dbReference>
<reference evidence="6" key="1">
    <citation type="submission" date="2022-06" db="EMBL/GenBank/DDBJ databases">
        <title>Draft genome sequence of Streptomyces sp. RB6PN25 isolated from peat swamp forest in Thailand.</title>
        <authorList>
            <person name="Duangmal K."/>
            <person name="Klaysubun C."/>
        </authorList>
    </citation>
    <scope>NUCLEOTIDE SEQUENCE</scope>
    <source>
        <strain evidence="6">RB6PN25</strain>
    </source>
</reference>
<comment type="similarity">
    <text evidence="2">Belongs to the 'GDXG' lipolytic enzyme family.</text>
</comment>
<dbReference type="SUPFAM" id="SSF53474">
    <property type="entry name" value="alpha/beta-Hydrolases"/>
    <property type="match status" value="1"/>
</dbReference>
<feature type="domain" description="Carboxylesterase type B" evidence="5">
    <location>
        <begin position="2"/>
        <end position="484"/>
    </location>
</feature>
<sequence length="507" mass="54165">MQEPIVSTAYGSVRGTLTGERVAAFKGIPYAAAPVGANRFRPPQRPAPWPGVRDAAAYGPTAPKAPYGPPFDELLHEVDIPGEEYLNLNIWTPDTSGDLPVMVWVHGGAFVNGSGSASVYDGTRFAHHGVVLVTLNYRLGADGFLHLGGLADESSANLGLLDQIAALEWIAENIAAFGGDPGNVTVFGESAGAMSIGTLLAMERAAGLFRRAILQSGAAHHTLTPTTARLIGRHLAALLDVEPTRQAIAAVPLDRLVAAQQQLRAAISANPDPARWNEAAFNLMPFEPVIDGELIPAAPIEAIGSGAGADVDVLIGTNSDEYRFFLTPTGAIDHITDTVLRRSTTAYGLDPDLALPVYRANQPGATPGDLLATVSTDWFYRIPAVRLAEAHTAHRAASTYVYEFAWQPATYDGRLGACHAAELPFVFDNLHDKSLAGITGTEPPQHLADAMHSAWIAFATTGAPGWAPYDTTNRPVMRFDTASDVVLDPHRQERRLWDGRRWSGHAT</sequence>
<dbReference type="RefSeq" id="WP_255920597.1">
    <property type="nucleotide sequence ID" value="NZ_JANFNG010000009.1"/>
</dbReference>
<keyword evidence="7" id="KW-1185">Reference proteome</keyword>
<evidence type="ECO:0000256" key="4">
    <source>
        <dbReference type="RuleBase" id="RU361235"/>
    </source>
</evidence>
<evidence type="ECO:0000259" key="5">
    <source>
        <dbReference type="Pfam" id="PF00135"/>
    </source>
</evidence>
<evidence type="ECO:0000313" key="7">
    <source>
        <dbReference type="Proteomes" id="UP001057702"/>
    </source>
</evidence>
<name>A0ABT1PVK1_9ACTN</name>
<evidence type="ECO:0000256" key="3">
    <source>
        <dbReference type="ARBA" id="ARBA00022801"/>
    </source>
</evidence>
<dbReference type="InterPro" id="IPR029058">
    <property type="entry name" value="AB_hydrolase_fold"/>
</dbReference>